<name>A0A0A8Y1H8_ARUDO</name>
<protein>
    <submittedName>
        <fullName evidence="1">Uncharacterized protein</fullName>
    </submittedName>
</protein>
<accession>A0A0A8Y1H8</accession>
<sequence>MITICLNFYFFEPVQKDNFLLRCAGTIYICQLPLCS</sequence>
<reference evidence="1" key="1">
    <citation type="submission" date="2014-09" db="EMBL/GenBank/DDBJ databases">
        <authorList>
            <person name="Magalhaes I.L.F."/>
            <person name="Oliveira U."/>
            <person name="Santos F.R."/>
            <person name="Vidigal T.H.D.A."/>
            <person name="Brescovit A.D."/>
            <person name="Santos A.J."/>
        </authorList>
    </citation>
    <scope>NUCLEOTIDE SEQUENCE</scope>
    <source>
        <tissue evidence="1">Shoot tissue taken approximately 20 cm above the soil surface</tissue>
    </source>
</reference>
<proteinExistence type="predicted"/>
<evidence type="ECO:0000313" key="1">
    <source>
        <dbReference type="EMBL" id="JAD18928.1"/>
    </source>
</evidence>
<dbReference type="AlphaFoldDB" id="A0A0A8Y1H8"/>
<dbReference type="EMBL" id="GBRH01278967">
    <property type="protein sequence ID" value="JAD18928.1"/>
    <property type="molecule type" value="Transcribed_RNA"/>
</dbReference>
<reference evidence="1" key="2">
    <citation type="journal article" date="2015" name="Data Brief">
        <title>Shoot transcriptome of the giant reed, Arundo donax.</title>
        <authorList>
            <person name="Barrero R.A."/>
            <person name="Guerrero F.D."/>
            <person name="Moolhuijzen P."/>
            <person name="Goolsby J.A."/>
            <person name="Tidwell J."/>
            <person name="Bellgard S.E."/>
            <person name="Bellgard M.I."/>
        </authorList>
    </citation>
    <scope>NUCLEOTIDE SEQUENCE</scope>
    <source>
        <tissue evidence="1">Shoot tissue taken approximately 20 cm above the soil surface</tissue>
    </source>
</reference>
<organism evidence="1">
    <name type="scientific">Arundo donax</name>
    <name type="common">Giant reed</name>
    <name type="synonym">Donax arundinaceus</name>
    <dbReference type="NCBI Taxonomy" id="35708"/>
    <lineage>
        <taxon>Eukaryota</taxon>
        <taxon>Viridiplantae</taxon>
        <taxon>Streptophyta</taxon>
        <taxon>Embryophyta</taxon>
        <taxon>Tracheophyta</taxon>
        <taxon>Spermatophyta</taxon>
        <taxon>Magnoliopsida</taxon>
        <taxon>Liliopsida</taxon>
        <taxon>Poales</taxon>
        <taxon>Poaceae</taxon>
        <taxon>PACMAD clade</taxon>
        <taxon>Arundinoideae</taxon>
        <taxon>Arundineae</taxon>
        <taxon>Arundo</taxon>
    </lineage>
</organism>